<dbReference type="EMBL" id="CP046171">
    <property type="protein sequence ID" value="QIS03527.1"/>
    <property type="molecule type" value="Genomic_DNA"/>
</dbReference>
<evidence type="ECO:0000259" key="1">
    <source>
        <dbReference type="PROSITE" id="PS51085"/>
    </source>
</evidence>
<dbReference type="PROSITE" id="PS00197">
    <property type="entry name" value="2FE2S_FER_1"/>
    <property type="match status" value="1"/>
</dbReference>
<dbReference type="PROSITE" id="PS51085">
    <property type="entry name" value="2FE2S_FER_2"/>
    <property type="match status" value="1"/>
</dbReference>
<gene>
    <name evidence="2" type="ORF">F5X71_15435</name>
</gene>
<dbReference type="SUPFAM" id="SSF54292">
    <property type="entry name" value="2Fe-2S ferredoxin-like"/>
    <property type="match status" value="1"/>
</dbReference>
<dbReference type="InterPro" id="IPR001041">
    <property type="entry name" value="2Fe-2S_ferredoxin-type"/>
</dbReference>
<dbReference type="AlphaFoldDB" id="A0A6G9XRJ0"/>
<feature type="domain" description="2Fe-2S ferredoxin-type" evidence="1">
    <location>
        <begin position="5"/>
        <end position="78"/>
    </location>
</feature>
<dbReference type="InterPro" id="IPR036010">
    <property type="entry name" value="2Fe-2S_ferredoxin-like_sf"/>
</dbReference>
<dbReference type="Pfam" id="PF00111">
    <property type="entry name" value="Fer2"/>
    <property type="match status" value="1"/>
</dbReference>
<dbReference type="InterPro" id="IPR006058">
    <property type="entry name" value="2Fe2S_fd_BS"/>
</dbReference>
<dbReference type="Proteomes" id="UP000501705">
    <property type="component" value="Chromosome"/>
</dbReference>
<accession>A0A6G9XRJ0</accession>
<name>A0A6G9XRJ0_NOCBR</name>
<dbReference type="GO" id="GO:0051537">
    <property type="term" value="F:2 iron, 2 sulfur cluster binding"/>
    <property type="evidence" value="ECO:0007669"/>
    <property type="project" value="InterPro"/>
</dbReference>
<protein>
    <submittedName>
        <fullName evidence="2">2Fe-2S iron-sulfur cluster binding domain-containing protein</fullName>
    </submittedName>
</protein>
<dbReference type="CDD" id="cd00207">
    <property type="entry name" value="fer2"/>
    <property type="match status" value="1"/>
</dbReference>
<organism evidence="2 3">
    <name type="scientific">Nocardia brasiliensis</name>
    <dbReference type="NCBI Taxonomy" id="37326"/>
    <lineage>
        <taxon>Bacteria</taxon>
        <taxon>Bacillati</taxon>
        <taxon>Actinomycetota</taxon>
        <taxon>Actinomycetes</taxon>
        <taxon>Mycobacteriales</taxon>
        <taxon>Nocardiaceae</taxon>
        <taxon>Nocardia</taxon>
    </lineage>
</organism>
<proteinExistence type="predicted"/>
<dbReference type="RefSeq" id="WP_167462596.1">
    <property type="nucleotide sequence ID" value="NZ_CP046171.1"/>
</dbReference>
<evidence type="ECO:0000313" key="3">
    <source>
        <dbReference type="Proteomes" id="UP000501705"/>
    </source>
</evidence>
<dbReference type="InterPro" id="IPR012675">
    <property type="entry name" value="Beta-grasp_dom_sf"/>
</dbReference>
<dbReference type="Gene3D" id="3.10.20.30">
    <property type="match status" value="1"/>
</dbReference>
<evidence type="ECO:0000313" key="2">
    <source>
        <dbReference type="EMBL" id="QIS03527.1"/>
    </source>
</evidence>
<sequence>MIRPDPIVVGLHRSGRTVTVPPELTVLEALERAGVSIPSLCRAGICGTCETRVVAVPPRVIRPCVTPGGVGAGLMLDL</sequence>
<reference evidence="2 3" key="1">
    <citation type="journal article" date="2019" name="ACS Chem. Biol.">
        <title>Identification and Mobilization of a Cryptic Antibiotic Biosynthesis Gene Locus from a Human-Pathogenic Nocardia Isolate.</title>
        <authorList>
            <person name="Herisse M."/>
            <person name="Ishida K."/>
            <person name="Porter J.L."/>
            <person name="Howden B."/>
            <person name="Hertweck C."/>
            <person name="Stinear T.P."/>
            <person name="Pidot S.J."/>
        </authorList>
    </citation>
    <scope>NUCLEOTIDE SEQUENCE [LARGE SCALE GENOMIC DNA]</scope>
    <source>
        <strain evidence="2 3">AUSMDU00024985</strain>
    </source>
</reference>